<organism evidence="1 2">
    <name type="scientific">Nocardioides psychrotolerans</name>
    <dbReference type="NCBI Taxonomy" id="1005945"/>
    <lineage>
        <taxon>Bacteria</taxon>
        <taxon>Bacillati</taxon>
        <taxon>Actinomycetota</taxon>
        <taxon>Actinomycetes</taxon>
        <taxon>Propionibacteriales</taxon>
        <taxon>Nocardioidaceae</taxon>
        <taxon>Nocardioides</taxon>
    </lineage>
</organism>
<gene>
    <name evidence="1" type="ORF">SAMN05216561_11589</name>
</gene>
<proteinExistence type="predicted"/>
<evidence type="ECO:0008006" key="3">
    <source>
        <dbReference type="Google" id="ProtNLM"/>
    </source>
</evidence>
<dbReference type="STRING" id="1005945.SAMN05216561_11589"/>
<keyword evidence="2" id="KW-1185">Reference proteome</keyword>
<accession>A0A1I3MGR3</accession>
<dbReference type="Pfam" id="PF10698">
    <property type="entry name" value="DUF2505"/>
    <property type="match status" value="1"/>
</dbReference>
<dbReference type="Proteomes" id="UP000198649">
    <property type="component" value="Unassembled WGS sequence"/>
</dbReference>
<dbReference type="InterPro" id="IPR019639">
    <property type="entry name" value="DUF2505"/>
</dbReference>
<dbReference type="AlphaFoldDB" id="A0A1I3MGR3"/>
<evidence type="ECO:0000313" key="2">
    <source>
        <dbReference type="Proteomes" id="UP000198649"/>
    </source>
</evidence>
<dbReference type="EMBL" id="FOQG01000015">
    <property type="protein sequence ID" value="SFI96111.1"/>
    <property type="molecule type" value="Genomic_DNA"/>
</dbReference>
<dbReference type="RefSeq" id="WP_091115789.1">
    <property type="nucleotide sequence ID" value="NZ_BKAF01000023.1"/>
</dbReference>
<dbReference type="OrthoDB" id="3266819at2"/>
<protein>
    <recommendedName>
        <fullName evidence="3">Carbon monoxide dehydrogenase subunit G</fullName>
    </recommendedName>
</protein>
<reference evidence="1 2" key="1">
    <citation type="submission" date="2016-10" db="EMBL/GenBank/DDBJ databases">
        <authorList>
            <person name="de Groot N.N."/>
        </authorList>
    </citation>
    <scope>NUCLEOTIDE SEQUENCE [LARGE SCALE GENOMIC DNA]</scope>
    <source>
        <strain evidence="1 2">CGMCC 1.11156</strain>
    </source>
</reference>
<name>A0A1I3MGR3_9ACTN</name>
<sequence>MSRRLVHELIYDAPAAEVAAMLADPAFRQAVCDFQGVLRADISITTPSQGHTEVVIDQWQSTSGIPSFAKTIVGDETNVVQAESWSTPLLGDIVVTIPGKPGDIRGTATLSESGGTTTETVDLAIKVGIPLLGGKIEALISTLLLKALKAENKVGRDYLSR</sequence>
<evidence type="ECO:0000313" key="1">
    <source>
        <dbReference type="EMBL" id="SFI96111.1"/>
    </source>
</evidence>